<evidence type="ECO:0000313" key="3">
    <source>
        <dbReference type="EMBL" id="THV45643.1"/>
    </source>
</evidence>
<accession>A0A4S8QL66</accession>
<keyword evidence="4" id="KW-1185">Reference proteome</keyword>
<dbReference type="EMBL" id="PQXL01000464">
    <property type="protein sequence ID" value="THV45643.1"/>
    <property type="molecule type" value="Genomic_DNA"/>
</dbReference>
<evidence type="ECO:0000256" key="2">
    <source>
        <dbReference type="SAM" id="SignalP"/>
    </source>
</evidence>
<feature type="signal peptide" evidence="2">
    <location>
        <begin position="1"/>
        <end position="20"/>
    </location>
</feature>
<evidence type="ECO:0000313" key="4">
    <source>
        <dbReference type="Proteomes" id="UP000308671"/>
    </source>
</evidence>
<reference evidence="3 4" key="1">
    <citation type="submission" date="2017-12" db="EMBL/GenBank/DDBJ databases">
        <title>Comparative genomics of Botrytis spp.</title>
        <authorList>
            <person name="Valero-Jimenez C.A."/>
            <person name="Tapia P."/>
            <person name="Veloso J."/>
            <person name="Silva-Moreno E."/>
            <person name="Staats M."/>
            <person name="Valdes J.H."/>
            <person name="Van Kan J.A.L."/>
        </authorList>
    </citation>
    <scope>NUCLEOTIDE SEQUENCE [LARGE SCALE GENOMIC DNA]</scope>
    <source>
        <strain evidence="3 4">MUCL435</strain>
    </source>
</reference>
<feature type="chain" id="PRO_5020410881" evidence="2">
    <location>
        <begin position="21"/>
        <end position="151"/>
    </location>
</feature>
<name>A0A4S8QL66_9HELO</name>
<evidence type="ECO:0000256" key="1">
    <source>
        <dbReference type="SAM" id="Phobius"/>
    </source>
</evidence>
<keyword evidence="1" id="KW-0472">Membrane</keyword>
<proteinExistence type="predicted"/>
<gene>
    <name evidence="3" type="ORF">BGAL_0465g00060</name>
</gene>
<keyword evidence="1" id="KW-1133">Transmembrane helix</keyword>
<organism evidence="3 4">
    <name type="scientific">Botrytis galanthina</name>
    <dbReference type="NCBI Taxonomy" id="278940"/>
    <lineage>
        <taxon>Eukaryota</taxon>
        <taxon>Fungi</taxon>
        <taxon>Dikarya</taxon>
        <taxon>Ascomycota</taxon>
        <taxon>Pezizomycotina</taxon>
        <taxon>Leotiomycetes</taxon>
        <taxon>Helotiales</taxon>
        <taxon>Sclerotiniaceae</taxon>
        <taxon>Botrytis</taxon>
    </lineage>
</organism>
<dbReference type="OrthoDB" id="4849016at2759"/>
<keyword evidence="1" id="KW-0812">Transmembrane</keyword>
<sequence>MVQFGSTLLPFLMAVATVNGYSWTRCTNAPQCTLTRGNSGSTTGGSTNPLRGSRFSFTGGYVFAYDTCSSYAYSSSDGYWYSTEKDGLFVSPTGYFRASLKLLASNTGHRVEEKTAAFPTLLVKIFEIFRPITLVVSVAIVAITNIWGLSL</sequence>
<comment type="caution">
    <text evidence="3">The sequence shown here is derived from an EMBL/GenBank/DDBJ whole genome shotgun (WGS) entry which is preliminary data.</text>
</comment>
<feature type="transmembrane region" description="Helical" evidence="1">
    <location>
        <begin position="128"/>
        <end position="149"/>
    </location>
</feature>
<dbReference type="AlphaFoldDB" id="A0A4S8QL66"/>
<protein>
    <submittedName>
        <fullName evidence="3">Uncharacterized protein</fullName>
    </submittedName>
</protein>
<dbReference type="Proteomes" id="UP000308671">
    <property type="component" value="Unassembled WGS sequence"/>
</dbReference>
<keyword evidence="2" id="KW-0732">Signal</keyword>